<dbReference type="GO" id="GO:0035091">
    <property type="term" value="F:phosphatidylinositol binding"/>
    <property type="evidence" value="ECO:0007669"/>
    <property type="project" value="TreeGrafter"/>
</dbReference>
<evidence type="ECO:0000256" key="2">
    <source>
        <dbReference type="ARBA" id="ARBA00022490"/>
    </source>
</evidence>
<feature type="region of interest" description="Disordered" evidence="3">
    <location>
        <begin position="1"/>
        <end position="20"/>
    </location>
</feature>
<comment type="caution">
    <text evidence="5">The sequence shown here is derived from an EMBL/GenBank/DDBJ whole genome shotgun (WGS) entry which is preliminary data.</text>
</comment>
<accession>A0A9P8I0Z6</accession>
<dbReference type="Pfam" id="PF02194">
    <property type="entry name" value="PXA"/>
    <property type="match status" value="1"/>
</dbReference>
<dbReference type="PANTHER" id="PTHR22999:SF23">
    <property type="entry name" value="SORTING NEXIN-16"/>
    <property type="match status" value="1"/>
</dbReference>
<evidence type="ECO:0000259" key="4">
    <source>
        <dbReference type="PROSITE" id="PS51207"/>
    </source>
</evidence>
<dbReference type="OrthoDB" id="5582218at2759"/>
<keyword evidence="6" id="KW-1185">Reference proteome</keyword>
<feature type="domain" description="PXA" evidence="4">
    <location>
        <begin position="97"/>
        <end position="271"/>
    </location>
</feature>
<dbReference type="GO" id="GO:0005769">
    <property type="term" value="C:early endosome"/>
    <property type="evidence" value="ECO:0007669"/>
    <property type="project" value="TreeGrafter"/>
</dbReference>
<evidence type="ECO:0000256" key="1">
    <source>
        <dbReference type="ARBA" id="ARBA00004496"/>
    </source>
</evidence>
<dbReference type="AlphaFoldDB" id="A0A9P8I0Z6"/>
<organism evidence="5 6">
    <name type="scientific">Glutinoglossum americanum</name>
    <dbReference type="NCBI Taxonomy" id="1670608"/>
    <lineage>
        <taxon>Eukaryota</taxon>
        <taxon>Fungi</taxon>
        <taxon>Dikarya</taxon>
        <taxon>Ascomycota</taxon>
        <taxon>Pezizomycotina</taxon>
        <taxon>Geoglossomycetes</taxon>
        <taxon>Geoglossales</taxon>
        <taxon>Geoglossaceae</taxon>
        <taxon>Glutinoglossum</taxon>
    </lineage>
</organism>
<comment type="subcellular location">
    <subcellularLocation>
        <location evidence="1">Cytoplasm</location>
    </subcellularLocation>
</comment>
<evidence type="ECO:0000313" key="5">
    <source>
        <dbReference type="EMBL" id="KAH0541348.1"/>
    </source>
</evidence>
<dbReference type="PROSITE" id="PS51207">
    <property type="entry name" value="PXA"/>
    <property type="match status" value="1"/>
</dbReference>
<proteinExistence type="predicted"/>
<dbReference type="EMBL" id="JAGHQL010000081">
    <property type="protein sequence ID" value="KAH0541348.1"/>
    <property type="molecule type" value="Genomic_DNA"/>
</dbReference>
<sequence length="562" mass="61564">MIELEIADAPPRAPTVLQPRPKAAATLNASPKTTVAPAPPLPRVAVRTAPVSDATSDKAIASLIRRTLCSHLPHISDEKGRISTRPIEELLPPLTSSNDVDLQLYGFIAIIMREFVYAWYGKITPDHLFVEEIIKIIAHCTRALEQRLRKVDLESLLLDELPELVEAHIAASDPRETYHTLHPHPALSPVPLPSSPDVITGQRKNEAAYRRLLVQGVLAVLLPTEDLENGCLRALVGEILAEMVLGNGVGGRVCEGWVLWESITKVADSLRGEITGLGGPDDQREGPIESHPPISTESAIIRSHAIHGGSVTDFFWRVLQYGYMAFSVLRFLAVEFATTLSSLPRSRDPSHPSSCRAVELSQSPLITAGTPPKSPTGKRPILSMKIWSCVSRLLSLNVIMPWLKGMIALIQWGAISGPGRVGDTDGILDRFLSCAFHMHVLQKPALLTSSLRLARTSLFPSNSSPPPPRPMPDPLEMAEIKQRCTRSILALIPAPITQSYLRSDSEKELEGAVAEILEIFGDAYCNKHLIYGIVDLVVLRLMPELADERPSVLLKRRIGDEG</sequence>
<dbReference type="GO" id="GO:0005770">
    <property type="term" value="C:late endosome"/>
    <property type="evidence" value="ECO:0007669"/>
    <property type="project" value="TreeGrafter"/>
</dbReference>
<gene>
    <name evidence="5" type="ORF">FGG08_004186</name>
</gene>
<dbReference type="InterPro" id="IPR051837">
    <property type="entry name" value="SortingNexin/PXDomain-PKLike"/>
</dbReference>
<keyword evidence="2" id="KW-0963">Cytoplasm</keyword>
<protein>
    <recommendedName>
        <fullName evidence="4">PXA domain-containing protein</fullName>
    </recommendedName>
</protein>
<dbReference type="PANTHER" id="PTHR22999">
    <property type="entry name" value="PX SERINE/THREONINE KINASE PXK"/>
    <property type="match status" value="1"/>
</dbReference>
<dbReference type="SMART" id="SM00313">
    <property type="entry name" value="PXA"/>
    <property type="match status" value="1"/>
</dbReference>
<dbReference type="GO" id="GO:0045022">
    <property type="term" value="P:early endosome to late endosome transport"/>
    <property type="evidence" value="ECO:0007669"/>
    <property type="project" value="TreeGrafter"/>
</dbReference>
<reference evidence="5" key="1">
    <citation type="submission" date="2021-03" db="EMBL/GenBank/DDBJ databases">
        <title>Comparative genomics and phylogenomic investigation of the class Geoglossomycetes provide insights into ecological specialization and systematics.</title>
        <authorList>
            <person name="Melie T."/>
            <person name="Pirro S."/>
            <person name="Miller A.N."/>
            <person name="Quandt A."/>
        </authorList>
    </citation>
    <scope>NUCLEOTIDE SEQUENCE</scope>
    <source>
        <strain evidence="5">GBOQ0MN5Z8</strain>
    </source>
</reference>
<dbReference type="InterPro" id="IPR003114">
    <property type="entry name" value="Phox_assoc"/>
</dbReference>
<dbReference type="Proteomes" id="UP000698800">
    <property type="component" value="Unassembled WGS sequence"/>
</dbReference>
<evidence type="ECO:0000313" key="6">
    <source>
        <dbReference type="Proteomes" id="UP000698800"/>
    </source>
</evidence>
<name>A0A9P8I0Z6_9PEZI</name>
<evidence type="ECO:0000256" key="3">
    <source>
        <dbReference type="SAM" id="MobiDB-lite"/>
    </source>
</evidence>